<keyword evidence="2" id="KW-1185">Reference proteome</keyword>
<protein>
    <recommendedName>
        <fullName evidence="3">Cyclophilin-like domain-containing protein</fullName>
    </recommendedName>
</protein>
<organism evidence="1 2">
    <name type="scientific">Metabacillus bambusae</name>
    <dbReference type="NCBI Taxonomy" id="2795218"/>
    <lineage>
        <taxon>Bacteria</taxon>
        <taxon>Bacillati</taxon>
        <taxon>Bacillota</taxon>
        <taxon>Bacilli</taxon>
        <taxon>Bacillales</taxon>
        <taxon>Bacillaceae</taxon>
        <taxon>Metabacillus</taxon>
    </lineage>
</organism>
<evidence type="ECO:0008006" key="3">
    <source>
        <dbReference type="Google" id="ProtNLM"/>
    </source>
</evidence>
<evidence type="ECO:0000313" key="2">
    <source>
        <dbReference type="Proteomes" id="UP000663981"/>
    </source>
</evidence>
<dbReference type="EMBL" id="JAGDEL010000001">
    <property type="protein sequence ID" value="MBO1510316.1"/>
    <property type="molecule type" value="Genomic_DNA"/>
</dbReference>
<dbReference type="RefSeq" id="WP_207974978.1">
    <property type="nucleotide sequence ID" value="NZ_JAGDEL010000001.1"/>
</dbReference>
<gene>
    <name evidence="1" type="ORF">I7822_01265</name>
</gene>
<comment type="caution">
    <text evidence="1">The sequence shown here is derived from an EMBL/GenBank/DDBJ whole genome shotgun (WGS) entry which is preliminary data.</text>
</comment>
<reference evidence="1 2" key="1">
    <citation type="submission" date="2021-03" db="EMBL/GenBank/DDBJ databases">
        <title>Whole genome sequence of Metabacillus bambusae BG109.</title>
        <authorList>
            <person name="Jeong J.W."/>
        </authorList>
    </citation>
    <scope>NUCLEOTIDE SEQUENCE [LARGE SCALE GENOMIC DNA]</scope>
    <source>
        <strain evidence="1 2">BG109</strain>
    </source>
</reference>
<accession>A0ABS3MWB5</accession>
<name>A0ABS3MWB5_9BACI</name>
<evidence type="ECO:0000313" key="1">
    <source>
        <dbReference type="EMBL" id="MBO1510316.1"/>
    </source>
</evidence>
<dbReference type="Proteomes" id="UP000663981">
    <property type="component" value="Unassembled WGS sequence"/>
</dbReference>
<proteinExistence type="predicted"/>
<sequence>MVGKNGDIDLAGSYFSILFDGEEVSGSYENMITLGRIDGDLSVIKSLGNTIKLTVELAK</sequence>